<accession>A0ABD2J5C2</accession>
<name>A0ABD2J5C2_9BILA</name>
<evidence type="ECO:0000256" key="1">
    <source>
        <dbReference type="SAM" id="MobiDB-lite"/>
    </source>
</evidence>
<comment type="caution">
    <text evidence="2">The sequence shown here is derived from an EMBL/GenBank/DDBJ whole genome shotgun (WGS) entry which is preliminary data.</text>
</comment>
<reference evidence="2 3" key="1">
    <citation type="submission" date="2024-10" db="EMBL/GenBank/DDBJ databases">
        <authorList>
            <person name="Kim D."/>
        </authorList>
    </citation>
    <scope>NUCLEOTIDE SEQUENCE [LARGE SCALE GENOMIC DNA]</scope>
    <source>
        <strain evidence="2">BH-2024</strain>
    </source>
</reference>
<sequence length="72" mass="8048">MGNSSAEARRKRKEWRQERAQKGGLTPKSLKQSEAVPTVDGERPSTQAAESEPSTSAQDLRKSTNHYFRSKS</sequence>
<organism evidence="2 3">
    <name type="scientific">Heterodera trifolii</name>
    <dbReference type="NCBI Taxonomy" id="157864"/>
    <lineage>
        <taxon>Eukaryota</taxon>
        <taxon>Metazoa</taxon>
        <taxon>Ecdysozoa</taxon>
        <taxon>Nematoda</taxon>
        <taxon>Chromadorea</taxon>
        <taxon>Rhabditida</taxon>
        <taxon>Tylenchina</taxon>
        <taxon>Tylenchomorpha</taxon>
        <taxon>Tylenchoidea</taxon>
        <taxon>Heteroderidae</taxon>
        <taxon>Heteroderinae</taxon>
        <taxon>Heterodera</taxon>
    </lineage>
</organism>
<keyword evidence="3" id="KW-1185">Reference proteome</keyword>
<dbReference type="AlphaFoldDB" id="A0ABD2J5C2"/>
<feature type="region of interest" description="Disordered" evidence="1">
    <location>
        <begin position="1"/>
        <end position="72"/>
    </location>
</feature>
<evidence type="ECO:0000313" key="2">
    <source>
        <dbReference type="EMBL" id="KAL3081528.1"/>
    </source>
</evidence>
<dbReference type="Proteomes" id="UP001620626">
    <property type="component" value="Unassembled WGS sequence"/>
</dbReference>
<evidence type="ECO:0000313" key="3">
    <source>
        <dbReference type="Proteomes" id="UP001620626"/>
    </source>
</evidence>
<proteinExistence type="predicted"/>
<dbReference type="EMBL" id="JBICBT010001133">
    <property type="protein sequence ID" value="KAL3081528.1"/>
    <property type="molecule type" value="Genomic_DNA"/>
</dbReference>
<feature type="compositionally biased region" description="Polar residues" evidence="1">
    <location>
        <begin position="44"/>
        <end position="58"/>
    </location>
</feature>
<gene>
    <name evidence="2" type="ORF">niasHT_037250</name>
</gene>
<protein>
    <submittedName>
        <fullName evidence="2">Uncharacterized protein</fullName>
    </submittedName>
</protein>